<keyword evidence="4" id="KW-0539">Nucleus</keyword>
<keyword evidence="2" id="KW-0547">Nucleotide-binding</keyword>
<dbReference type="InterPro" id="IPR011709">
    <property type="entry name" value="DEAD-box_helicase_OB_fold"/>
</dbReference>
<dbReference type="PANTHER" id="PTHR18934:SF88">
    <property type="entry name" value="PRE-MRNA-SPLICING FACTOR ATP-DEPENDENT RNA HELICASE DHX32-RELATED"/>
    <property type="match status" value="1"/>
</dbReference>
<name>A0A3B3HPX6_ORYLA</name>
<organism evidence="6 7">
    <name type="scientific">Oryzias latipes</name>
    <name type="common">Japanese rice fish</name>
    <name type="synonym">Japanese killifish</name>
    <dbReference type="NCBI Taxonomy" id="8090"/>
    <lineage>
        <taxon>Eukaryota</taxon>
        <taxon>Metazoa</taxon>
        <taxon>Chordata</taxon>
        <taxon>Craniata</taxon>
        <taxon>Vertebrata</taxon>
        <taxon>Euteleostomi</taxon>
        <taxon>Actinopterygii</taxon>
        <taxon>Neopterygii</taxon>
        <taxon>Teleostei</taxon>
        <taxon>Neoteleostei</taxon>
        <taxon>Acanthomorphata</taxon>
        <taxon>Ovalentaria</taxon>
        <taxon>Atherinomorphae</taxon>
        <taxon>Beloniformes</taxon>
        <taxon>Adrianichthyidae</taxon>
        <taxon>Oryziinae</taxon>
        <taxon>Oryzias</taxon>
    </lineage>
</organism>
<evidence type="ECO:0000313" key="7">
    <source>
        <dbReference type="Proteomes" id="UP000001038"/>
    </source>
</evidence>
<dbReference type="FunFam" id="1.20.120.1080:FF:000010">
    <property type="entry name" value="ATP-dependent RNA helicase DQX1 isoform X1"/>
    <property type="match status" value="1"/>
</dbReference>
<dbReference type="GO" id="GO:0003723">
    <property type="term" value="F:RNA binding"/>
    <property type="evidence" value="ECO:0000318"/>
    <property type="project" value="GO_Central"/>
</dbReference>
<evidence type="ECO:0000313" key="6">
    <source>
        <dbReference type="Ensembl" id="ENSORLP00000033346.1"/>
    </source>
</evidence>
<dbReference type="Pfam" id="PF07717">
    <property type="entry name" value="OB_NTP_bind"/>
    <property type="match status" value="1"/>
</dbReference>
<dbReference type="Pfam" id="PF04408">
    <property type="entry name" value="WHD_HA2"/>
    <property type="match status" value="1"/>
</dbReference>
<dbReference type="Proteomes" id="UP000001038">
    <property type="component" value="Chromosome 19"/>
</dbReference>
<dbReference type="PANTHER" id="PTHR18934">
    <property type="entry name" value="ATP-DEPENDENT RNA HELICASE"/>
    <property type="match status" value="1"/>
</dbReference>
<sequence>MQIGTRGSARVRKITHWCVRCVIYSSKQLRLHGSSTSLVPIHIFFFLLHKQPLFYLIVLFVSCLRQRTQTFSLTVRNLRKRKTLPVWKVRSQFEESLVNNQLVVVSATAKSGRSTQVPQWCAEFCLSAQYQHGMVACTQTNKQQAVDLALRVADEMDVNIGHEVGYTIPMETCCSSDTVLRYYTDDMLLREMMSDPFLEQYGVILIDQAHERTVSTDILLGLLKDILLQRPELRVVLLTLPHMTKKLLRHYGSIPLISLEASPAEVVKSNCSSKDYFFSALRLVLDIHRTKESGDVLVFFASAEEVSRACSILQSESSRLRGKLDQLVPVILCSSQRELLTEQSSSTKSRNVFLCTQQWEDVWCIPKSVSFVVDTGFQKKMVYNPRVRAYSEVLQPISLCQADIRKQLSAPSGKCFCLYSEDGLTENPPQILESNFTPTALFLKRMEIAGLGQCRFIDRPDPESLMQALEELDYLAALDDDGNLSEIGIIMSEIPLEPQMAKAVLASCEFDCVSEMLTIAAMLSAPSCFLKPSSGTTLEAARCRGKFQHPEGDHFTLINIYNAFKQSQREPYITPEKWCQNYFLDHSALKTADVIRSQLMNTLNRIELPISEPSFGTKTNTCSIKRALLAGFFMQVARDVDGSGNYFILSHKHMAQVHPFSCYGAQSHKLGLPEWVVFNEYTLSENNCMKTASEISPQMFLQMAPLYYFYNLPPSESKDMLQVLLDSDGCSNCKEKTQTARMSGDANSCAAATQSHDRCAIQ</sequence>
<dbReference type="Gene3D" id="1.20.120.1080">
    <property type="match status" value="1"/>
</dbReference>
<dbReference type="Pfam" id="PF21010">
    <property type="entry name" value="HA2_C"/>
    <property type="match status" value="1"/>
</dbReference>
<evidence type="ECO:0000259" key="5">
    <source>
        <dbReference type="PROSITE" id="PS51192"/>
    </source>
</evidence>
<reference evidence="6" key="2">
    <citation type="submission" date="2025-08" db="UniProtKB">
        <authorList>
            <consortium name="Ensembl"/>
        </authorList>
    </citation>
    <scope>IDENTIFICATION</scope>
    <source>
        <strain evidence="6">Hd-rR</strain>
    </source>
</reference>
<dbReference type="Ensembl" id="ENSORLT00000033022.1">
    <property type="protein sequence ID" value="ENSORLP00000033346.1"/>
    <property type="gene ID" value="ENSORLG00000009790.2"/>
</dbReference>
<dbReference type="SUPFAM" id="SSF52540">
    <property type="entry name" value="P-loop containing nucleoside triphosphate hydrolases"/>
    <property type="match status" value="1"/>
</dbReference>
<reference evidence="6" key="3">
    <citation type="submission" date="2025-09" db="UniProtKB">
        <authorList>
            <consortium name="Ensembl"/>
        </authorList>
    </citation>
    <scope>IDENTIFICATION</scope>
    <source>
        <strain evidence="6">Hd-rR</strain>
    </source>
</reference>
<evidence type="ECO:0000256" key="2">
    <source>
        <dbReference type="ARBA" id="ARBA00022741"/>
    </source>
</evidence>
<keyword evidence="3" id="KW-0067">ATP-binding</keyword>
<dbReference type="OrthoDB" id="10253254at2759"/>
<proteinExistence type="predicted"/>
<evidence type="ECO:0000256" key="4">
    <source>
        <dbReference type="ARBA" id="ARBA00023242"/>
    </source>
</evidence>
<dbReference type="GO" id="GO:0005681">
    <property type="term" value="C:spliceosomal complex"/>
    <property type="evidence" value="ECO:0000318"/>
    <property type="project" value="GO_Central"/>
</dbReference>
<dbReference type="AlphaFoldDB" id="A0A3B3HPX6"/>
<dbReference type="STRING" id="8090.ENSORLP00000033346"/>
<dbReference type="Gene3D" id="3.40.50.300">
    <property type="entry name" value="P-loop containing nucleotide triphosphate hydrolases"/>
    <property type="match status" value="2"/>
</dbReference>
<dbReference type="GeneID" id="101154907"/>
<keyword evidence="7" id="KW-1185">Reference proteome</keyword>
<dbReference type="GO" id="GO:0004386">
    <property type="term" value="F:helicase activity"/>
    <property type="evidence" value="ECO:0000318"/>
    <property type="project" value="GO_Central"/>
</dbReference>
<reference evidence="6 7" key="1">
    <citation type="journal article" date="2007" name="Nature">
        <title>The medaka draft genome and insights into vertebrate genome evolution.</title>
        <authorList>
            <person name="Kasahara M."/>
            <person name="Naruse K."/>
            <person name="Sasaki S."/>
            <person name="Nakatani Y."/>
            <person name="Qu W."/>
            <person name="Ahsan B."/>
            <person name="Yamada T."/>
            <person name="Nagayasu Y."/>
            <person name="Doi K."/>
            <person name="Kasai Y."/>
            <person name="Jindo T."/>
            <person name="Kobayashi D."/>
            <person name="Shimada A."/>
            <person name="Toyoda A."/>
            <person name="Kuroki Y."/>
            <person name="Fujiyama A."/>
            <person name="Sasaki T."/>
            <person name="Shimizu A."/>
            <person name="Asakawa S."/>
            <person name="Shimizu N."/>
            <person name="Hashimoto S."/>
            <person name="Yang J."/>
            <person name="Lee Y."/>
            <person name="Matsushima K."/>
            <person name="Sugano S."/>
            <person name="Sakaizumi M."/>
            <person name="Narita T."/>
            <person name="Ohishi K."/>
            <person name="Haga S."/>
            <person name="Ohta F."/>
            <person name="Nomoto H."/>
            <person name="Nogata K."/>
            <person name="Morishita T."/>
            <person name="Endo T."/>
            <person name="Shin-I T."/>
            <person name="Takeda H."/>
            <person name="Morishita S."/>
            <person name="Kohara Y."/>
        </authorList>
    </citation>
    <scope>NUCLEOTIDE SEQUENCE [LARGE SCALE GENOMIC DNA]</scope>
    <source>
        <strain evidence="6 7">Hd-rR</strain>
    </source>
</reference>
<dbReference type="InterPro" id="IPR048333">
    <property type="entry name" value="HA2_WH"/>
</dbReference>
<dbReference type="GO" id="GO:0005524">
    <property type="term" value="F:ATP binding"/>
    <property type="evidence" value="ECO:0007669"/>
    <property type="project" value="UniProtKB-KW"/>
</dbReference>
<accession>A0A3B3HPX6</accession>
<evidence type="ECO:0000256" key="1">
    <source>
        <dbReference type="ARBA" id="ARBA00004123"/>
    </source>
</evidence>
<dbReference type="Bgee" id="ENSORLG00000009790">
    <property type="expression patterns" value="Expressed in ovary and 4 other cell types or tissues"/>
</dbReference>
<comment type="subcellular location">
    <subcellularLocation>
        <location evidence="1">Nucleus</location>
    </subcellularLocation>
</comment>
<gene>
    <name evidence="6" type="primary">DHX32</name>
    <name evidence="6" type="synonym">dhx32a</name>
</gene>
<dbReference type="RefSeq" id="XP_020567578.1">
    <property type="nucleotide sequence ID" value="XM_020711919.2"/>
</dbReference>
<evidence type="ECO:0000256" key="3">
    <source>
        <dbReference type="ARBA" id="ARBA00022840"/>
    </source>
</evidence>
<dbReference type="InterPro" id="IPR007502">
    <property type="entry name" value="Helicase-assoc_dom"/>
</dbReference>
<dbReference type="PROSITE" id="PS51192">
    <property type="entry name" value="HELICASE_ATP_BIND_1"/>
    <property type="match status" value="1"/>
</dbReference>
<dbReference type="GeneTree" id="ENSGT00940000157227"/>
<dbReference type="InterPro" id="IPR027417">
    <property type="entry name" value="P-loop_NTPase"/>
</dbReference>
<protein>
    <submittedName>
        <fullName evidence="6">DEAH (Asp-Glu-Ala-His) box polypeptide 32a</fullName>
    </submittedName>
</protein>
<dbReference type="FunFam" id="3.40.50.300:FF:003733">
    <property type="entry name" value="Uncharacterized protein"/>
    <property type="match status" value="1"/>
</dbReference>
<feature type="domain" description="Helicase ATP-binding" evidence="5">
    <location>
        <begin position="94"/>
        <end position="281"/>
    </location>
</feature>
<dbReference type="SMART" id="SM00847">
    <property type="entry name" value="HA2"/>
    <property type="match status" value="1"/>
</dbReference>
<dbReference type="InParanoid" id="A0A3B3HPX6"/>
<dbReference type="InterPro" id="IPR014001">
    <property type="entry name" value="Helicase_ATP-bd"/>
</dbReference>